<reference evidence="2" key="1">
    <citation type="submission" date="2020-05" db="EMBL/GenBank/DDBJ databases">
        <title>Phylogenomic resolution of chytrid fungi.</title>
        <authorList>
            <person name="Stajich J.E."/>
            <person name="Amses K."/>
            <person name="Simmons R."/>
            <person name="Seto K."/>
            <person name="Myers J."/>
            <person name="Bonds A."/>
            <person name="Quandt C.A."/>
            <person name="Barry K."/>
            <person name="Liu P."/>
            <person name="Grigoriev I."/>
            <person name="Longcore J.E."/>
            <person name="James T.Y."/>
        </authorList>
    </citation>
    <scope>NUCLEOTIDE SEQUENCE</scope>
    <source>
        <strain evidence="2">JEL0513</strain>
    </source>
</reference>
<comment type="caution">
    <text evidence="2">The sequence shown here is derived from an EMBL/GenBank/DDBJ whole genome shotgun (WGS) entry which is preliminary data.</text>
</comment>
<evidence type="ECO:0000313" key="3">
    <source>
        <dbReference type="Proteomes" id="UP001211907"/>
    </source>
</evidence>
<feature type="compositionally biased region" description="Low complexity" evidence="1">
    <location>
        <begin position="389"/>
        <end position="398"/>
    </location>
</feature>
<protein>
    <submittedName>
        <fullName evidence="2">Uncharacterized protein</fullName>
    </submittedName>
</protein>
<organism evidence="2 3">
    <name type="scientific">Physocladia obscura</name>
    <dbReference type="NCBI Taxonomy" id="109957"/>
    <lineage>
        <taxon>Eukaryota</taxon>
        <taxon>Fungi</taxon>
        <taxon>Fungi incertae sedis</taxon>
        <taxon>Chytridiomycota</taxon>
        <taxon>Chytridiomycota incertae sedis</taxon>
        <taxon>Chytridiomycetes</taxon>
        <taxon>Chytridiales</taxon>
        <taxon>Chytriomycetaceae</taxon>
        <taxon>Physocladia</taxon>
    </lineage>
</organism>
<feature type="region of interest" description="Disordered" evidence="1">
    <location>
        <begin position="364"/>
        <end position="463"/>
    </location>
</feature>
<evidence type="ECO:0000256" key="1">
    <source>
        <dbReference type="SAM" id="MobiDB-lite"/>
    </source>
</evidence>
<feature type="compositionally biased region" description="Gly residues" evidence="1">
    <location>
        <begin position="498"/>
        <end position="510"/>
    </location>
</feature>
<sequence length="675" mass="70122">MDVDSVLERLGTQMQKQKSEVDSEGAGVEQGLYTGRGKGAAVAIGRDGSVQVIALATGATLLVAPVVLVTVKVLATPPTVALFAASSASPIGPNATGGTGIATATHHNTPSAAAAVNPAATITTSSAASILSGATGLTATTSARSAKVHFQLVTPSAQLPMFALSMPHFQRLRSDLETARQNVLTNATTTASTSASGTQVNSSSISSNYPNYNNNYAFNYSSNNIHRHSFDAGALSISPGVALLEYLKLTDKSNARCGGCGRRNPNWAAVQKILLITLVVCDFFEDKKSDIYISISKASNMTACLELLQASSDLSKMRLFFQTPETDEFLIEDDSDNEGPPYMNIHHAADNNLNFDYTYMPATTTPPNVGNRSRIESSPIMPRRPSPIPSASIMTGTTRDTRGDGSSKGKSKLQDSLLRTQNGILKLISGRNSNTELRRKSTNKSVDSGTSNSTGSSMHQMGDRATTISADAVISRKNSGSHGGLTFFGSGTSSVIGSSGGGDGSGGGGDSSSLRRRNSYSSIQGGRAGTGGASGSSSNSILTNFLNFGGSHTGRNGDSGVEPARSATARSATRLDAPAVDSQQTPLSLATAMLVVDQARLTPTVVLGEHNAPNSGGEIEHQIQQQKIGSGSHREEQQVVSRGNSIKESMRKLSLKARIAKTVLPGSSSGVGDGS</sequence>
<feature type="region of interest" description="Disordered" evidence="1">
    <location>
        <begin position="11"/>
        <end position="30"/>
    </location>
</feature>
<proteinExistence type="predicted"/>
<feature type="region of interest" description="Disordered" evidence="1">
    <location>
        <begin position="552"/>
        <end position="580"/>
    </location>
</feature>
<gene>
    <name evidence="2" type="ORF">HK100_012361</name>
</gene>
<keyword evidence="3" id="KW-1185">Reference proteome</keyword>
<dbReference type="AlphaFoldDB" id="A0AAD5SZY3"/>
<name>A0AAD5SZY3_9FUNG</name>
<dbReference type="EMBL" id="JADGJH010000877">
    <property type="protein sequence ID" value="KAJ3121486.1"/>
    <property type="molecule type" value="Genomic_DNA"/>
</dbReference>
<accession>A0AAD5SZY3</accession>
<feature type="compositionally biased region" description="Polar residues" evidence="1">
    <location>
        <begin position="443"/>
        <end position="459"/>
    </location>
</feature>
<dbReference type="Proteomes" id="UP001211907">
    <property type="component" value="Unassembled WGS sequence"/>
</dbReference>
<feature type="region of interest" description="Disordered" evidence="1">
    <location>
        <begin position="498"/>
        <end position="537"/>
    </location>
</feature>
<evidence type="ECO:0000313" key="2">
    <source>
        <dbReference type="EMBL" id="KAJ3121486.1"/>
    </source>
</evidence>
<feature type="compositionally biased region" description="Low complexity" evidence="1">
    <location>
        <begin position="564"/>
        <end position="574"/>
    </location>
</feature>